<sequence>MRIKAIENSLLAVGDTITEQDQIDAILDALSEEYNPFVMKMHGNLVSPTLCDVEMHLYVQEAQLDNFCQELAATTVATNIAHTNHELYGKYGHFVSTCGHHFNENCIPPNTNTTQPNSGGNTSRSQEKPEDSSQNSQVMAMMVSTGRPLVTTQEYSLPAELES</sequence>
<protein>
    <submittedName>
        <fullName evidence="2">Uncharacterized protein</fullName>
    </submittedName>
</protein>
<dbReference type="Proteomes" id="UP001058974">
    <property type="component" value="Chromosome 2"/>
</dbReference>
<gene>
    <name evidence="2" type="ORF">KIW84_022424</name>
</gene>
<dbReference type="AlphaFoldDB" id="A0A9D4YAF0"/>
<feature type="compositionally biased region" description="Polar residues" evidence="1">
    <location>
        <begin position="109"/>
        <end position="124"/>
    </location>
</feature>
<name>A0A9D4YAF0_PEA</name>
<evidence type="ECO:0000313" key="2">
    <source>
        <dbReference type="EMBL" id="KAI5435986.1"/>
    </source>
</evidence>
<keyword evidence="3" id="KW-1185">Reference proteome</keyword>
<evidence type="ECO:0000313" key="3">
    <source>
        <dbReference type="Proteomes" id="UP001058974"/>
    </source>
</evidence>
<reference evidence="2 3" key="1">
    <citation type="journal article" date="2022" name="Nat. Genet.">
        <title>Improved pea reference genome and pan-genome highlight genomic features and evolutionary characteristics.</title>
        <authorList>
            <person name="Yang T."/>
            <person name="Liu R."/>
            <person name="Luo Y."/>
            <person name="Hu S."/>
            <person name="Wang D."/>
            <person name="Wang C."/>
            <person name="Pandey M.K."/>
            <person name="Ge S."/>
            <person name="Xu Q."/>
            <person name="Li N."/>
            <person name="Li G."/>
            <person name="Huang Y."/>
            <person name="Saxena R.K."/>
            <person name="Ji Y."/>
            <person name="Li M."/>
            <person name="Yan X."/>
            <person name="He Y."/>
            <person name="Liu Y."/>
            <person name="Wang X."/>
            <person name="Xiang C."/>
            <person name="Varshney R.K."/>
            <person name="Ding H."/>
            <person name="Gao S."/>
            <person name="Zong X."/>
        </authorList>
    </citation>
    <scope>NUCLEOTIDE SEQUENCE [LARGE SCALE GENOMIC DNA]</scope>
    <source>
        <strain evidence="2 3">cv. Zhongwan 6</strain>
    </source>
</reference>
<proteinExistence type="predicted"/>
<accession>A0A9D4YAF0</accession>
<dbReference type="EMBL" id="JAMSHJ010000002">
    <property type="protein sequence ID" value="KAI5435986.1"/>
    <property type="molecule type" value="Genomic_DNA"/>
</dbReference>
<evidence type="ECO:0000256" key="1">
    <source>
        <dbReference type="SAM" id="MobiDB-lite"/>
    </source>
</evidence>
<feature type="region of interest" description="Disordered" evidence="1">
    <location>
        <begin position="109"/>
        <end position="163"/>
    </location>
</feature>
<organism evidence="2 3">
    <name type="scientific">Pisum sativum</name>
    <name type="common">Garden pea</name>
    <name type="synonym">Lathyrus oleraceus</name>
    <dbReference type="NCBI Taxonomy" id="3888"/>
    <lineage>
        <taxon>Eukaryota</taxon>
        <taxon>Viridiplantae</taxon>
        <taxon>Streptophyta</taxon>
        <taxon>Embryophyta</taxon>
        <taxon>Tracheophyta</taxon>
        <taxon>Spermatophyta</taxon>
        <taxon>Magnoliopsida</taxon>
        <taxon>eudicotyledons</taxon>
        <taxon>Gunneridae</taxon>
        <taxon>Pentapetalae</taxon>
        <taxon>rosids</taxon>
        <taxon>fabids</taxon>
        <taxon>Fabales</taxon>
        <taxon>Fabaceae</taxon>
        <taxon>Papilionoideae</taxon>
        <taxon>50 kb inversion clade</taxon>
        <taxon>NPAAA clade</taxon>
        <taxon>Hologalegina</taxon>
        <taxon>IRL clade</taxon>
        <taxon>Fabeae</taxon>
        <taxon>Lathyrus</taxon>
    </lineage>
</organism>
<dbReference type="Gramene" id="Psat02G0242400-T1">
    <property type="protein sequence ID" value="KAI5435986.1"/>
    <property type="gene ID" value="KIW84_022424"/>
</dbReference>
<comment type="caution">
    <text evidence="2">The sequence shown here is derived from an EMBL/GenBank/DDBJ whole genome shotgun (WGS) entry which is preliminary data.</text>
</comment>